<evidence type="ECO:0000256" key="4">
    <source>
        <dbReference type="ARBA" id="ARBA00022643"/>
    </source>
</evidence>
<dbReference type="Proteomes" id="UP000650616">
    <property type="component" value="Unassembled WGS sequence"/>
</dbReference>
<keyword evidence="9" id="KW-1185">Reference proteome</keyword>
<dbReference type="EMBL" id="LIWG01000009">
    <property type="protein sequence ID" value="MBE3608500.1"/>
    <property type="molecule type" value="Genomic_DNA"/>
</dbReference>
<evidence type="ECO:0000256" key="1">
    <source>
        <dbReference type="ARBA" id="ARBA00001917"/>
    </source>
</evidence>
<dbReference type="Gene3D" id="3.40.109.10">
    <property type="entry name" value="NADH Oxidase"/>
    <property type="match status" value="1"/>
</dbReference>
<dbReference type="InterPro" id="IPR000415">
    <property type="entry name" value="Nitroreductase-like"/>
</dbReference>
<dbReference type="CDD" id="cd02149">
    <property type="entry name" value="NfsB-like"/>
    <property type="match status" value="1"/>
</dbReference>
<comment type="similarity">
    <text evidence="2">Belongs to the nitroreductase family.</text>
</comment>
<evidence type="ECO:0000313" key="9">
    <source>
        <dbReference type="Proteomes" id="UP000650616"/>
    </source>
</evidence>
<evidence type="ECO:0000256" key="2">
    <source>
        <dbReference type="ARBA" id="ARBA00007118"/>
    </source>
</evidence>
<gene>
    <name evidence="8" type="ORF">CCAL9337_07150</name>
</gene>
<dbReference type="PANTHER" id="PTHR43673:SF2">
    <property type="entry name" value="NITROREDUCTASE"/>
    <property type="match status" value="1"/>
</dbReference>
<evidence type="ECO:0000256" key="5">
    <source>
        <dbReference type="ARBA" id="ARBA00022857"/>
    </source>
</evidence>
<dbReference type="Pfam" id="PF00881">
    <property type="entry name" value="Nitroreductase"/>
    <property type="match status" value="1"/>
</dbReference>
<name>A0AAW3ZYN6_9BACT</name>
<comment type="cofactor">
    <cofactor evidence="1">
        <name>FMN</name>
        <dbReference type="ChEBI" id="CHEBI:58210"/>
    </cofactor>
</comment>
<reference evidence="8 9" key="1">
    <citation type="submission" date="2015-08" db="EMBL/GenBank/DDBJ databases">
        <title>Comparative genomics of the Campylobacter concisus group.</title>
        <authorList>
            <person name="Yee E."/>
            <person name="Chapman M.H."/>
            <person name="Huynh S."/>
            <person name="Bono J.L."/>
            <person name="On S.L."/>
            <person name="St Leger J."/>
            <person name="Foster G."/>
            <person name="Parker C.T."/>
            <person name="Miller W.G."/>
        </authorList>
    </citation>
    <scope>NUCLEOTIDE SEQUENCE [LARGE SCALE GENOMIC DNA]</scope>
    <source>
        <strain evidence="8 9">RM9337</strain>
    </source>
</reference>
<keyword evidence="4" id="KW-0288">FMN</keyword>
<organism evidence="8 9">
    <name type="scientific">Campylobacter californiensis</name>
    <dbReference type="NCBI Taxonomy" id="1032243"/>
    <lineage>
        <taxon>Bacteria</taxon>
        <taxon>Pseudomonadati</taxon>
        <taxon>Campylobacterota</taxon>
        <taxon>Epsilonproteobacteria</taxon>
        <taxon>Campylobacterales</taxon>
        <taxon>Campylobacteraceae</taxon>
        <taxon>Campylobacter</taxon>
    </lineage>
</organism>
<evidence type="ECO:0000259" key="7">
    <source>
        <dbReference type="Pfam" id="PF00881"/>
    </source>
</evidence>
<dbReference type="InterPro" id="IPR033878">
    <property type="entry name" value="NfsB-like"/>
</dbReference>
<dbReference type="GO" id="GO:0016491">
    <property type="term" value="F:oxidoreductase activity"/>
    <property type="evidence" value="ECO:0007669"/>
    <property type="project" value="UniProtKB-KW"/>
</dbReference>
<dbReference type="RefSeq" id="WP_170016726.1">
    <property type="nucleotide sequence ID" value="NZ_CP012545.1"/>
</dbReference>
<dbReference type="InterPro" id="IPR029479">
    <property type="entry name" value="Nitroreductase"/>
</dbReference>
<sequence length="210" mass="24502">MKNYLDIINFRHACKIFDDTKKIKSEDFDFILEAGRVSPSSTGLEQWDFVVVQNPALREKIRKVSWDQPQITTCSHLVIILAKISDIKSDSKYVADMINRRPDKTPQEHEARVNFYKNFITENFKDDDELLFQWSHEQCMYPAINMMNAAASLGIDSCPIEGFEREEVGKLLNIDPKKHRVAIAIPFGYRLNKQPVKYRRTMDDVVTWIN</sequence>
<dbReference type="SUPFAM" id="SSF55469">
    <property type="entry name" value="FMN-dependent nitroreductase-like"/>
    <property type="match status" value="1"/>
</dbReference>
<proteinExistence type="inferred from homology"/>
<comment type="caution">
    <text evidence="8">The sequence shown here is derived from an EMBL/GenBank/DDBJ whole genome shotgun (WGS) entry which is preliminary data.</text>
</comment>
<dbReference type="PANTHER" id="PTHR43673">
    <property type="entry name" value="NAD(P)H NITROREDUCTASE YDGI-RELATED"/>
    <property type="match status" value="1"/>
</dbReference>
<feature type="domain" description="Nitroreductase" evidence="7">
    <location>
        <begin position="9"/>
        <end position="189"/>
    </location>
</feature>
<evidence type="ECO:0000256" key="6">
    <source>
        <dbReference type="ARBA" id="ARBA00023002"/>
    </source>
</evidence>
<keyword evidence="3" id="KW-0285">Flavoprotein</keyword>
<evidence type="ECO:0000256" key="3">
    <source>
        <dbReference type="ARBA" id="ARBA00022630"/>
    </source>
</evidence>
<keyword evidence="6" id="KW-0560">Oxidoreductase</keyword>
<accession>A0AAW3ZYN6</accession>
<keyword evidence="5" id="KW-0521">NADP</keyword>
<protein>
    <submittedName>
        <fullName evidence="8">NAD(P)H-dependent oxidoreductase</fullName>
    </submittedName>
</protein>
<dbReference type="AlphaFoldDB" id="A0AAW3ZYN6"/>
<evidence type="ECO:0000313" key="8">
    <source>
        <dbReference type="EMBL" id="MBE3608500.1"/>
    </source>
</evidence>